<sequence length="246" mass="27501">MSLVALQRNGGEAIYSQIAKLLKEEIASFLTPGECIPSENDLADRFGVNRHTIRRAVEDLIAVGLLERRRGRGTFVLDGPSNYSLGSDTRFTETFESLGKTASSRVLRKLVITARGGVSARLKLSENDQVIWIESLRLADDRPICVISHFLPRQPFPDLLGEYHGGSLHEHLVSRYGRKLRRIESLISAALPQGDDASLLGMPQNQPVLRVKSVNVGERDGTPLEYALTRFRADRIQLRINPWPIH</sequence>
<dbReference type="SUPFAM" id="SSF64288">
    <property type="entry name" value="Chorismate lyase-like"/>
    <property type="match status" value="1"/>
</dbReference>
<dbReference type="InterPro" id="IPR012702">
    <property type="entry name" value="CP_lyase_PhnF"/>
</dbReference>
<dbReference type="SMART" id="SM00866">
    <property type="entry name" value="UTRA"/>
    <property type="match status" value="1"/>
</dbReference>
<keyword evidence="6" id="KW-1185">Reference proteome</keyword>
<reference evidence="5 6" key="1">
    <citation type="submission" date="2016-06" db="EMBL/GenBank/DDBJ databases">
        <authorList>
            <person name="Kjaerup R.B."/>
            <person name="Dalgaard T.S."/>
            <person name="Juul-Madsen H.R."/>
        </authorList>
    </citation>
    <scope>NUCLEOTIDE SEQUENCE [LARGE SCALE GENOMIC DNA]</scope>
    <source>
        <strain evidence="5">2</strain>
    </source>
</reference>
<protein>
    <submittedName>
        <fullName evidence="5">Transcriptional Regulator, GntR family</fullName>
    </submittedName>
</protein>
<evidence type="ECO:0000313" key="6">
    <source>
        <dbReference type="Proteomes" id="UP000199600"/>
    </source>
</evidence>
<dbReference type="SMART" id="SM00345">
    <property type="entry name" value="HTH_GNTR"/>
    <property type="match status" value="1"/>
</dbReference>
<dbReference type="AlphaFoldDB" id="A0A1A8XKV7"/>
<dbReference type="Pfam" id="PF00392">
    <property type="entry name" value="GntR"/>
    <property type="match status" value="1"/>
</dbReference>
<dbReference type="CDD" id="cd07377">
    <property type="entry name" value="WHTH_GntR"/>
    <property type="match status" value="1"/>
</dbReference>
<name>A0A1A8XKV7_9RHOO</name>
<dbReference type="Pfam" id="PF07702">
    <property type="entry name" value="UTRA"/>
    <property type="match status" value="1"/>
</dbReference>
<keyword evidence="1" id="KW-0805">Transcription regulation</keyword>
<dbReference type="InterPro" id="IPR050679">
    <property type="entry name" value="Bact_HTH_transcr_reg"/>
</dbReference>
<dbReference type="Gene3D" id="3.40.1410.10">
    <property type="entry name" value="Chorismate lyase-like"/>
    <property type="match status" value="1"/>
</dbReference>
<dbReference type="InterPro" id="IPR036388">
    <property type="entry name" value="WH-like_DNA-bd_sf"/>
</dbReference>
<dbReference type="PRINTS" id="PR00035">
    <property type="entry name" value="HTHGNTR"/>
</dbReference>
<dbReference type="PANTHER" id="PTHR44846:SF16">
    <property type="entry name" value="TRANSCRIPTIONAL REGULATOR PHNF-RELATED"/>
    <property type="match status" value="1"/>
</dbReference>
<dbReference type="InterPro" id="IPR036390">
    <property type="entry name" value="WH_DNA-bd_sf"/>
</dbReference>
<feature type="domain" description="HTH gntR-type" evidence="4">
    <location>
        <begin position="12"/>
        <end position="79"/>
    </location>
</feature>
<keyword evidence="3" id="KW-0804">Transcription</keyword>
<dbReference type="InterPro" id="IPR000524">
    <property type="entry name" value="Tscrpt_reg_HTH_GntR"/>
</dbReference>
<proteinExistence type="predicted"/>
<dbReference type="Proteomes" id="UP000199600">
    <property type="component" value="Unassembled WGS sequence"/>
</dbReference>
<dbReference type="InterPro" id="IPR028978">
    <property type="entry name" value="Chorismate_lyase_/UTRA_dom_sf"/>
</dbReference>
<accession>A0A1A8XKV7</accession>
<dbReference type="NCBIfam" id="TIGR02325">
    <property type="entry name" value="C_P_lyase_phnF"/>
    <property type="match status" value="1"/>
</dbReference>
<dbReference type="PROSITE" id="PS50949">
    <property type="entry name" value="HTH_GNTR"/>
    <property type="match status" value="1"/>
</dbReference>
<gene>
    <name evidence="5" type="ORF">PROAA_1670016</name>
</gene>
<dbReference type="GO" id="GO:0003677">
    <property type="term" value="F:DNA binding"/>
    <property type="evidence" value="ECO:0007669"/>
    <property type="project" value="UniProtKB-KW"/>
</dbReference>
<dbReference type="InterPro" id="IPR011663">
    <property type="entry name" value="UTRA"/>
</dbReference>
<dbReference type="SUPFAM" id="SSF46785">
    <property type="entry name" value="Winged helix' DNA-binding domain"/>
    <property type="match status" value="1"/>
</dbReference>
<keyword evidence="2" id="KW-0238">DNA-binding</keyword>
<dbReference type="GO" id="GO:0003700">
    <property type="term" value="F:DNA-binding transcription factor activity"/>
    <property type="evidence" value="ECO:0007669"/>
    <property type="project" value="InterPro"/>
</dbReference>
<organism evidence="5 6">
    <name type="scientific">Candidatus Propionivibrio aalborgensis</name>
    <dbReference type="NCBI Taxonomy" id="1860101"/>
    <lineage>
        <taxon>Bacteria</taxon>
        <taxon>Pseudomonadati</taxon>
        <taxon>Pseudomonadota</taxon>
        <taxon>Betaproteobacteria</taxon>
        <taxon>Rhodocyclales</taxon>
        <taxon>Rhodocyclaceae</taxon>
        <taxon>Propionivibrio</taxon>
    </lineage>
</organism>
<evidence type="ECO:0000256" key="1">
    <source>
        <dbReference type="ARBA" id="ARBA00023015"/>
    </source>
</evidence>
<dbReference type="Gene3D" id="1.10.10.10">
    <property type="entry name" value="Winged helix-like DNA-binding domain superfamily/Winged helix DNA-binding domain"/>
    <property type="match status" value="1"/>
</dbReference>
<dbReference type="EMBL" id="FLQY01000076">
    <property type="protein sequence ID" value="SBT05780.1"/>
    <property type="molecule type" value="Genomic_DNA"/>
</dbReference>
<evidence type="ECO:0000256" key="3">
    <source>
        <dbReference type="ARBA" id="ARBA00023163"/>
    </source>
</evidence>
<dbReference type="PANTHER" id="PTHR44846">
    <property type="entry name" value="MANNOSYL-D-GLYCERATE TRANSPORT/METABOLISM SYSTEM REPRESSOR MNGR-RELATED"/>
    <property type="match status" value="1"/>
</dbReference>
<evidence type="ECO:0000256" key="2">
    <source>
        <dbReference type="ARBA" id="ARBA00023125"/>
    </source>
</evidence>
<evidence type="ECO:0000259" key="4">
    <source>
        <dbReference type="PROSITE" id="PS50949"/>
    </source>
</evidence>
<evidence type="ECO:0000313" key="5">
    <source>
        <dbReference type="EMBL" id="SBT05780.1"/>
    </source>
</evidence>
<dbReference type="RefSeq" id="WP_186410278.1">
    <property type="nucleotide sequence ID" value="NZ_FLQY01000076.1"/>
</dbReference>